<dbReference type="AlphaFoldDB" id="A0A1H8YNX2"/>
<sequence>MISRWGRKAGTVMVPQSWYARAELGLKMLEAVQALKGGHETNDVVQVLAMFAELPAEEEVQEAS</sequence>
<proteinExistence type="predicted"/>
<name>A0A1H8YNX2_9PSEU</name>
<evidence type="ECO:0000313" key="1">
    <source>
        <dbReference type="EMBL" id="SEP53701.1"/>
    </source>
</evidence>
<organism evidence="1 2">
    <name type="scientific">Amycolatopsis saalfeldensis</name>
    <dbReference type="NCBI Taxonomy" id="394193"/>
    <lineage>
        <taxon>Bacteria</taxon>
        <taxon>Bacillati</taxon>
        <taxon>Actinomycetota</taxon>
        <taxon>Actinomycetes</taxon>
        <taxon>Pseudonocardiales</taxon>
        <taxon>Pseudonocardiaceae</taxon>
        <taxon>Amycolatopsis</taxon>
    </lineage>
</organism>
<keyword evidence="2" id="KW-1185">Reference proteome</keyword>
<protein>
    <submittedName>
        <fullName evidence="1">Uncharacterized protein</fullName>
    </submittedName>
</protein>
<dbReference type="EMBL" id="FOEF01000030">
    <property type="protein sequence ID" value="SEP53701.1"/>
    <property type="molecule type" value="Genomic_DNA"/>
</dbReference>
<evidence type="ECO:0000313" key="2">
    <source>
        <dbReference type="Proteomes" id="UP000198582"/>
    </source>
</evidence>
<gene>
    <name evidence="1" type="ORF">SAMN04489732_1303</name>
</gene>
<reference evidence="1 2" key="1">
    <citation type="submission" date="2016-10" db="EMBL/GenBank/DDBJ databases">
        <authorList>
            <person name="de Groot N.N."/>
        </authorList>
    </citation>
    <scope>NUCLEOTIDE SEQUENCE [LARGE SCALE GENOMIC DNA]</scope>
    <source>
        <strain evidence="1 2">DSM 44993</strain>
    </source>
</reference>
<dbReference type="Proteomes" id="UP000198582">
    <property type="component" value="Unassembled WGS sequence"/>
</dbReference>
<accession>A0A1H8YNX2</accession>